<reference evidence="1" key="1">
    <citation type="journal article" date="2014" name="Front. Microbiol.">
        <title>High frequency of phylogenetically diverse reductive dehalogenase-homologous genes in deep subseafloor sedimentary metagenomes.</title>
        <authorList>
            <person name="Kawai M."/>
            <person name="Futagami T."/>
            <person name="Toyoda A."/>
            <person name="Takaki Y."/>
            <person name="Nishi S."/>
            <person name="Hori S."/>
            <person name="Arai W."/>
            <person name="Tsubouchi T."/>
            <person name="Morono Y."/>
            <person name="Uchiyama I."/>
            <person name="Ito T."/>
            <person name="Fujiyama A."/>
            <person name="Inagaki F."/>
            <person name="Takami H."/>
        </authorList>
    </citation>
    <scope>NUCLEOTIDE SEQUENCE</scope>
    <source>
        <strain evidence="1">Expedition CK06-06</strain>
    </source>
</reference>
<organism evidence="1">
    <name type="scientific">marine sediment metagenome</name>
    <dbReference type="NCBI Taxonomy" id="412755"/>
    <lineage>
        <taxon>unclassified sequences</taxon>
        <taxon>metagenomes</taxon>
        <taxon>ecological metagenomes</taxon>
    </lineage>
</organism>
<name>X1B3R5_9ZZZZ</name>
<accession>X1B3R5</accession>
<dbReference type="EMBL" id="BART01010609">
    <property type="protein sequence ID" value="GAG89680.1"/>
    <property type="molecule type" value="Genomic_DNA"/>
</dbReference>
<gene>
    <name evidence="1" type="ORF">S01H4_22989</name>
</gene>
<comment type="caution">
    <text evidence="1">The sequence shown here is derived from an EMBL/GenBank/DDBJ whole genome shotgun (WGS) entry which is preliminary data.</text>
</comment>
<protein>
    <submittedName>
        <fullName evidence="1">Uncharacterized protein</fullName>
    </submittedName>
</protein>
<proteinExistence type="predicted"/>
<dbReference type="AlphaFoldDB" id="X1B3R5"/>
<evidence type="ECO:0000313" key="1">
    <source>
        <dbReference type="EMBL" id="GAG89680.1"/>
    </source>
</evidence>
<sequence length="71" mass="7472">MEMRLRIKITSLLIGLYGLLVGVLLASSQDETTQLTGKVVDLVTGHSLMGVNAAVKGTTRGAVAVCKLPDF</sequence>